<evidence type="ECO:0000313" key="8">
    <source>
        <dbReference type="Proteomes" id="UP001479520"/>
    </source>
</evidence>
<keyword evidence="3" id="KW-0233">DNA recombination</keyword>
<dbReference type="InterPro" id="IPR044068">
    <property type="entry name" value="CB"/>
</dbReference>
<accession>A0ABZ2XD81</accession>
<dbReference type="RefSeq" id="WP_341743263.1">
    <property type="nucleotide sequence ID" value="NZ_CP151406.1"/>
</dbReference>
<organism evidence="7 8">
    <name type="scientific">Azonexus hydrophilus</name>
    <dbReference type="NCBI Taxonomy" id="418702"/>
    <lineage>
        <taxon>Bacteria</taxon>
        <taxon>Pseudomonadati</taxon>
        <taxon>Pseudomonadota</taxon>
        <taxon>Betaproteobacteria</taxon>
        <taxon>Rhodocyclales</taxon>
        <taxon>Azonexaceae</taxon>
        <taxon>Azonexus</taxon>
    </lineage>
</organism>
<keyword evidence="1" id="KW-0229">DNA integration</keyword>
<evidence type="ECO:0000256" key="1">
    <source>
        <dbReference type="ARBA" id="ARBA00022908"/>
    </source>
</evidence>
<dbReference type="PANTHER" id="PTHR30349:SF94">
    <property type="entry name" value="INTEGRASE_RECOMBINASE HI_1414-RELATED"/>
    <property type="match status" value="1"/>
</dbReference>
<dbReference type="InterPro" id="IPR010998">
    <property type="entry name" value="Integrase_recombinase_N"/>
</dbReference>
<dbReference type="EMBL" id="CP151406">
    <property type="protein sequence ID" value="WZJ20590.1"/>
    <property type="molecule type" value="Genomic_DNA"/>
</dbReference>
<dbReference type="PANTHER" id="PTHR30349">
    <property type="entry name" value="PHAGE INTEGRASE-RELATED"/>
    <property type="match status" value="1"/>
</dbReference>
<sequence length="358" mass="40148">MATFEQRASGWWQAKVRRRGLPVQSKTFERKGDAEAWARDVENQIDRGVFVSRSEAENTTLSDALARYEREVTPGKKGAAQEKYRIKALRENPLAARMLATIRGADIAALRDAETARGLAASSVTKLLALLSHLFETARKEWGIEVENPVAKIKKPKVENARERRLSPAEWDYLLAALDEPGDAVKTKDKDRRNEQTPKIVRWAVETAMRQGEILALDWKNVDLKKRIAHLPDTKNGTSRTVPLSRAAVALLAPAAGVQQLPRGKVFPTTASALKQSFTRAVARGRRLYLADCEKASTEPAEGFLEGLTFHDLRHEATSRLAEKLQMHELMKVTGHKDTRMLARYYHPRAEDLAKKLG</sequence>
<dbReference type="PROSITE" id="PS51898">
    <property type="entry name" value="TYR_RECOMBINASE"/>
    <property type="match status" value="1"/>
</dbReference>
<evidence type="ECO:0000256" key="4">
    <source>
        <dbReference type="PROSITE-ProRule" id="PRU01248"/>
    </source>
</evidence>
<dbReference type="CDD" id="cd00796">
    <property type="entry name" value="INT_Rci_Hp1_C"/>
    <property type="match status" value="1"/>
</dbReference>
<dbReference type="PROSITE" id="PS51900">
    <property type="entry name" value="CB"/>
    <property type="match status" value="1"/>
</dbReference>
<evidence type="ECO:0000313" key="7">
    <source>
        <dbReference type="EMBL" id="WZJ20590.1"/>
    </source>
</evidence>
<dbReference type="InterPro" id="IPR013762">
    <property type="entry name" value="Integrase-like_cat_sf"/>
</dbReference>
<proteinExistence type="predicted"/>
<keyword evidence="2 4" id="KW-0238">DNA-binding</keyword>
<dbReference type="InterPro" id="IPR011010">
    <property type="entry name" value="DNA_brk_join_enz"/>
</dbReference>
<dbReference type="Gene3D" id="1.10.443.10">
    <property type="entry name" value="Intergrase catalytic core"/>
    <property type="match status" value="1"/>
</dbReference>
<evidence type="ECO:0000256" key="3">
    <source>
        <dbReference type="ARBA" id="ARBA00023172"/>
    </source>
</evidence>
<evidence type="ECO:0000256" key="2">
    <source>
        <dbReference type="ARBA" id="ARBA00023125"/>
    </source>
</evidence>
<dbReference type="InterPro" id="IPR002104">
    <property type="entry name" value="Integrase_catalytic"/>
</dbReference>
<protein>
    <submittedName>
        <fullName evidence="7">Site-specific integrase</fullName>
    </submittedName>
</protein>
<feature type="domain" description="Core-binding (CB)" evidence="6">
    <location>
        <begin position="59"/>
        <end position="139"/>
    </location>
</feature>
<gene>
    <name evidence="7" type="ORF">AADV58_11560</name>
</gene>
<evidence type="ECO:0000259" key="5">
    <source>
        <dbReference type="PROSITE" id="PS51898"/>
    </source>
</evidence>
<dbReference type="InterPro" id="IPR050090">
    <property type="entry name" value="Tyrosine_recombinase_XerCD"/>
</dbReference>
<feature type="domain" description="Tyr recombinase" evidence="5">
    <location>
        <begin position="161"/>
        <end position="358"/>
    </location>
</feature>
<name>A0ABZ2XD81_9RHOO</name>
<dbReference type="Gene3D" id="1.10.150.130">
    <property type="match status" value="1"/>
</dbReference>
<dbReference type="SUPFAM" id="SSF56349">
    <property type="entry name" value="DNA breaking-rejoining enzymes"/>
    <property type="match status" value="1"/>
</dbReference>
<dbReference type="Proteomes" id="UP001479520">
    <property type="component" value="Chromosome"/>
</dbReference>
<keyword evidence="8" id="KW-1185">Reference proteome</keyword>
<reference evidence="7 8" key="1">
    <citation type="submission" date="2024-04" db="EMBL/GenBank/DDBJ databases">
        <title>Dissimilatory iodate-reducing microorganisms contribute to the enrichment of iodine in groundwater.</title>
        <authorList>
            <person name="Jiang Z."/>
        </authorList>
    </citation>
    <scope>NUCLEOTIDE SEQUENCE [LARGE SCALE GENOMIC DNA]</scope>
    <source>
        <strain evidence="7 8">NCP973</strain>
    </source>
</reference>
<evidence type="ECO:0000259" key="6">
    <source>
        <dbReference type="PROSITE" id="PS51900"/>
    </source>
</evidence>
<dbReference type="Pfam" id="PF00589">
    <property type="entry name" value="Phage_integrase"/>
    <property type="match status" value="1"/>
</dbReference>